<accession>A0A5N6U7E3</accession>
<dbReference type="GO" id="GO:0005739">
    <property type="term" value="C:mitochondrion"/>
    <property type="evidence" value="ECO:0007669"/>
    <property type="project" value="UniProtKB-SubCell"/>
</dbReference>
<dbReference type="InterPro" id="IPR007751">
    <property type="entry name" value="DUF676_lipase-like"/>
</dbReference>
<dbReference type="AlphaFoldDB" id="A0A5N6U7E3"/>
<dbReference type="Gene3D" id="3.40.50.1820">
    <property type="entry name" value="alpha/beta hydrolase"/>
    <property type="match status" value="1"/>
</dbReference>
<evidence type="ECO:0000256" key="6">
    <source>
        <dbReference type="ARBA" id="ARBA00023128"/>
    </source>
</evidence>
<evidence type="ECO:0000313" key="9">
    <source>
        <dbReference type="EMBL" id="KAE8154565.1"/>
    </source>
</evidence>
<reference evidence="9 10" key="1">
    <citation type="submission" date="2019-04" db="EMBL/GenBank/DDBJ databases">
        <title>Friends and foes A comparative genomics study of 23 Aspergillus species from section Flavi.</title>
        <authorList>
            <consortium name="DOE Joint Genome Institute"/>
            <person name="Kjaerbolling I."/>
            <person name="Vesth T."/>
            <person name="Frisvad J.C."/>
            <person name="Nybo J.L."/>
            <person name="Theobald S."/>
            <person name="Kildgaard S."/>
            <person name="Isbrandt T."/>
            <person name="Kuo A."/>
            <person name="Sato A."/>
            <person name="Lyhne E.K."/>
            <person name="Kogle M.E."/>
            <person name="Wiebenga A."/>
            <person name="Kun R.S."/>
            <person name="Lubbers R.J."/>
            <person name="Makela M.R."/>
            <person name="Barry K."/>
            <person name="Chovatia M."/>
            <person name="Clum A."/>
            <person name="Daum C."/>
            <person name="Haridas S."/>
            <person name="He G."/>
            <person name="LaButti K."/>
            <person name="Lipzen A."/>
            <person name="Mondo S."/>
            <person name="Riley R."/>
            <person name="Salamov A."/>
            <person name="Simmons B.A."/>
            <person name="Magnuson J.K."/>
            <person name="Henrissat B."/>
            <person name="Mortensen U.H."/>
            <person name="Larsen T.O."/>
            <person name="Devries R.P."/>
            <person name="Grigoriev I.V."/>
            <person name="Machida M."/>
            <person name="Baker S.E."/>
            <person name="Andersen M.R."/>
        </authorList>
    </citation>
    <scope>NUCLEOTIDE SEQUENCE [LARGE SCALE GENOMIC DNA]</scope>
    <source>
        <strain evidence="9 10">IBT 18842</strain>
    </source>
</reference>
<dbReference type="InterPro" id="IPR052374">
    <property type="entry name" value="SERAC1"/>
</dbReference>
<dbReference type="GO" id="GO:0016020">
    <property type="term" value="C:membrane"/>
    <property type="evidence" value="ECO:0007669"/>
    <property type="project" value="UniProtKB-SubCell"/>
</dbReference>
<comment type="subcellular location">
    <subcellularLocation>
        <location evidence="2">Endoplasmic reticulum</location>
    </subcellularLocation>
    <subcellularLocation>
        <location evidence="3">Membrane</location>
    </subcellularLocation>
    <subcellularLocation>
        <location evidence="1">Mitochondrion</location>
    </subcellularLocation>
</comment>
<organism evidence="9 10">
    <name type="scientific">Aspergillus avenaceus</name>
    <dbReference type="NCBI Taxonomy" id="36643"/>
    <lineage>
        <taxon>Eukaryota</taxon>
        <taxon>Fungi</taxon>
        <taxon>Dikarya</taxon>
        <taxon>Ascomycota</taxon>
        <taxon>Pezizomycotina</taxon>
        <taxon>Eurotiomycetes</taxon>
        <taxon>Eurotiomycetidae</taxon>
        <taxon>Eurotiales</taxon>
        <taxon>Aspergillaceae</taxon>
        <taxon>Aspergillus</taxon>
        <taxon>Aspergillus subgen. Circumdati</taxon>
    </lineage>
</organism>
<dbReference type="GO" id="GO:0005783">
    <property type="term" value="C:endoplasmic reticulum"/>
    <property type="evidence" value="ECO:0007669"/>
    <property type="project" value="UniProtKB-SubCell"/>
</dbReference>
<sequence length="355" mass="40013">MKTFSFLTVTTGPYFLFKTVESNVLTDRIWSLNSFSLLFLSTLIFDFPVESYIIPLSALLLFNIALLIALHPKGFITAHETHPHYNALEIIHPKPQGTPNNQVNHEALIDIVAVPGPELDPRTAWKSEDRDWVREFLPKEDLPARILAFNPDNSQQSNGTSKSLYAHGSDLIQALVNVRRSSEEKKRPIIFIGHGVGGLIIKQALASSMLVPEGEPGHELWHHAKGFVFLGTPHRGYTMSPIGTILSLLRRWQGSSTDLVEVVEPGSVMNRTLHESFMKVLKRGCGVENTLCVYQEVKESLLGMPFTHVVDRDSAVIDGSEVVGFERQHFDLQRFRSREDPHYTDVIHYIRGWIG</sequence>
<dbReference type="EMBL" id="ML742028">
    <property type="protein sequence ID" value="KAE8154565.1"/>
    <property type="molecule type" value="Genomic_DNA"/>
</dbReference>
<keyword evidence="7" id="KW-0472">Membrane</keyword>
<evidence type="ECO:0000256" key="7">
    <source>
        <dbReference type="ARBA" id="ARBA00023136"/>
    </source>
</evidence>
<name>A0A5N6U7E3_ASPAV</name>
<dbReference type="InterPro" id="IPR029058">
    <property type="entry name" value="AB_hydrolase_fold"/>
</dbReference>
<dbReference type="PANTHER" id="PTHR48182">
    <property type="entry name" value="PROTEIN SERAC1"/>
    <property type="match status" value="1"/>
</dbReference>
<dbReference type="PANTHER" id="PTHR48182:SF2">
    <property type="entry name" value="PROTEIN SERAC1"/>
    <property type="match status" value="1"/>
</dbReference>
<proteinExistence type="inferred from homology"/>
<feature type="domain" description="DUF676" evidence="8">
    <location>
        <begin position="132"/>
        <end position="243"/>
    </location>
</feature>
<evidence type="ECO:0000256" key="1">
    <source>
        <dbReference type="ARBA" id="ARBA00004173"/>
    </source>
</evidence>
<keyword evidence="5" id="KW-0256">Endoplasmic reticulum</keyword>
<keyword evidence="6" id="KW-0496">Mitochondrion</keyword>
<evidence type="ECO:0000259" key="8">
    <source>
        <dbReference type="Pfam" id="PF05057"/>
    </source>
</evidence>
<dbReference type="Proteomes" id="UP000325780">
    <property type="component" value="Unassembled WGS sequence"/>
</dbReference>
<evidence type="ECO:0000256" key="4">
    <source>
        <dbReference type="ARBA" id="ARBA00007920"/>
    </source>
</evidence>
<gene>
    <name evidence="9" type="ORF">BDV25DRAFT_102857</name>
</gene>
<evidence type="ECO:0000256" key="5">
    <source>
        <dbReference type="ARBA" id="ARBA00022824"/>
    </source>
</evidence>
<dbReference type="OrthoDB" id="4499059at2759"/>
<dbReference type="SUPFAM" id="SSF53474">
    <property type="entry name" value="alpha/beta-Hydrolases"/>
    <property type="match status" value="1"/>
</dbReference>
<protein>
    <recommendedName>
        <fullName evidence="8">DUF676 domain-containing protein</fullName>
    </recommendedName>
</protein>
<dbReference type="Pfam" id="PF05057">
    <property type="entry name" value="DUF676"/>
    <property type="match status" value="1"/>
</dbReference>
<keyword evidence="10" id="KW-1185">Reference proteome</keyword>
<evidence type="ECO:0000256" key="3">
    <source>
        <dbReference type="ARBA" id="ARBA00004370"/>
    </source>
</evidence>
<evidence type="ECO:0000313" key="10">
    <source>
        <dbReference type="Proteomes" id="UP000325780"/>
    </source>
</evidence>
<evidence type="ECO:0000256" key="2">
    <source>
        <dbReference type="ARBA" id="ARBA00004240"/>
    </source>
</evidence>
<comment type="similarity">
    <text evidence="4">Belongs to the putative lipase ROG1 family.</text>
</comment>